<evidence type="ECO:0000256" key="11">
    <source>
        <dbReference type="SAM" id="SignalP"/>
    </source>
</evidence>
<dbReference type="Proteomes" id="UP000572837">
    <property type="component" value="Unassembled WGS sequence"/>
</dbReference>
<dbReference type="GO" id="GO:0015031">
    <property type="term" value="P:protein transport"/>
    <property type="evidence" value="ECO:0007669"/>
    <property type="project" value="UniProtKB-KW"/>
</dbReference>
<evidence type="ECO:0000313" key="13">
    <source>
        <dbReference type="Proteomes" id="UP000572837"/>
    </source>
</evidence>
<dbReference type="PANTHER" id="PTHR14995">
    <property type="entry name" value="AMNIONLESS"/>
    <property type="match status" value="1"/>
</dbReference>
<dbReference type="GO" id="GO:0006898">
    <property type="term" value="P:receptor-mediated endocytosis"/>
    <property type="evidence" value="ECO:0007669"/>
    <property type="project" value="TreeGrafter"/>
</dbReference>
<keyword evidence="9 10" id="KW-0472">Membrane</keyword>
<evidence type="ECO:0000256" key="7">
    <source>
        <dbReference type="ARBA" id="ARBA00022927"/>
    </source>
</evidence>
<dbReference type="PANTHER" id="PTHR14995:SF2">
    <property type="entry name" value="PROTEIN AMNIONLESS"/>
    <property type="match status" value="1"/>
</dbReference>
<evidence type="ECO:0000256" key="8">
    <source>
        <dbReference type="ARBA" id="ARBA00022989"/>
    </source>
</evidence>
<evidence type="ECO:0000256" key="2">
    <source>
        <dbReference type="ARBA" id="ARBA00021200"/>
    </source>
</evidence>
<evidence type="ECO:0000256" key="1">
    <source>
        <dbReference type="ARBA" id="ARBA00004251"/>
    </source>
</evidence>
<protein>
    <recommendedName>
        <fullName evidence="2">Protein amnionless</fullName>
    </recommendedName>
</protein>
<dbReference type="Pfam" id="PF14828">
    <property type="entry name" value="Amnionless"/>
    <property type="match status" value="1"/>
</dbReference>
<reference evidence="12 13" key="1">
    <citation type="submission" date="2020-02" db="EMBL/GenBank/DDBJ databases">
        <title>Bird 10,000 Genomes (B10K) Project - Family phase.</title>
        <authorList>
            <person name="Zhang G."/>
        </authorList>
    </citation>
    <scope>NUCLEOTIDE SEQUENCE [LARGE SCALE GENOMIC DNA]</scope>
    <source>
        <strain evidence="12">B10K-IZ-033-81</strain>
        <tissue evidence="12">Muscle</tissue>
    </source>
</reference>
<evidence type="ECO:0000256" key="4">
    <source>
        <dbReference type="ARBA" id="ARBA00022475"/>
    </source>
</evidence>
<evidence type="ECO:0000256" key="9">
    <source>
        <dbReference type="ARBA" id="ARBA00023136"/>
    </source>
</evidence>
<keyword evidence="4" id="KW-1003">Cell membrane</keyword>
<feature type="chain" id="PRO_5029826664" description="Protein amnionless" evidence="11">
    <location>
        <begin position="25"/>
        <end position="396"/>
    </location>
</feature>
<keyword evidence="8 10" id="KW-1133">Transmembrane helix</keyword>
<comment type="subcellular location">
    <subcellularLocation>
        <location evidence="1">Cell membrane</location>
        <topology evidence="1">Single-pass type I membrane protein</topology>
    </subcellularLocation>
</comment>
<keyword evidence="7" id="KW-0653">Protein transport</keyword>
<sequence>VGSQCLLWTGLNWFFFSLPAATTAVYKQWIPNTNFETASNWDKGRVPCARDVVHFDKDKVVSVFVRSPHVLTDMYLPLNGEFVLAAGAAFTASDGSWDPGCDSGGTVRFADAEHRAWFDPTLWQDVLPGGELRPSGPIFSVDEERVPCRYDDVIFPPETSFRVNTDSSQPVIHLRSISVMGQELNTPSSWAGYLGGPSAPLQFHGNGTLQVTGTGCPDKSGCACGNALDGPRICAALLRASGRQCPEPACQSPLQPLGHCCGVCGATINLDFTPDFDLQKYQDRLVQELLSQVHQPVRLGGANEITSHWPHLAAPSLPLPWVWGCVALYNPRPYFFPGEALGISSGKMEVATGSTASGQVGSHPVSRITAGTVMGLLFSLLLLGGILFLYRKGKLR</sequence>
<organism evidence="12 13">
    <name type="scientific">Pomatorhinus ruficollis</name>
    <name type="common">streak-breasted scimitar babbler</name>
    <dbReference type="NCBI Taxonomy" id="932028"/>
    <lineage>
        <taxon>Eukaryota</taxon>
        <taxon>Metazoa</taxon>
        <taxon>Chordata</taxon>
        <taxon>Craniata</taxon>
        <taxon>Vertebrata</taxon>
        <taxon>Euteleostomi</taxon>
        <taxon>Archelosauria</taxon>
        <taxon>Archosauria</taxon>
        <taxon>Dinosauria</taxon>
        <taxon>Saurischia</taxon>
        <taxon>Theropoda</taxon>
        <taxon>Coelurosauria</taxon>
        <taxon>Aves</taxon>
        <taxon>Neognathae</taxon>
        <taxon>Neoaves</taxon>
        <taxon>Telluraves</taxon>
        <taxon>Australaves</taxon>
        <taxon>Passeriformes</taxon>
        <taxon>Sylvioidea</taxon>
        <taxon>Timaliidae</taxon>
        <taxon>Pomatorhinus</taxon>
    </lineage>
</organism>
<keyword evidence="13" id="KW-1185">Reference proteome</keyword>
<dbReference type="InterPro" id="IPR026112">
    <property type="entry name" value="AMN"/>
</dbReference>
<name>A0A7L4IKA3_9PASS</name>
<proteinExistence type="predicted"/>
<feature type="signal peptide" evidence="11">
    <location>
        <begin position="1"/>
        <end position="24"/>
    </location>
</feature>
<dbReference type="AlphaFoldDB" id="A0A7L4IKA3"/>
<comment type="caution">
    <text evidence="12">The sequence shown here is derived from an EMBL/GenBank/DDBJ whole genome shotgun (WGS) entry which is preliminary data.</text>
</comment>
<keyword evidence="6 11" id="KW-0732">Signal</keyword>
<gene>
    <name evidence="12" type="primary">Amn</name>
    <name evidence="12" type="ORF">PORRUF_R00165</name>
</gene>
<evidence type="ECO:0000256" key="3">
    <source>
        <dbReference type="ARBA" id="ARBA00022448"/>
    </source>
</evidence>
<dbReference type="GO" id="GO:0030139">
    <property type="term" value="C:endocytic vesicle"/>
    <property type="evidence" value="ECO:0007669"/>
    <property type="project" value="TreeGrafter"/>
</dbReference>
<dbReference type="EMBL" id="VZSW01000027">
    <property type="protein sequence ID" value="NXY28577.1"/>
    <property type="molecule type" value="Genomic_DNA"/>
</dbReference>
<evidence type="ECO:0000256" key="6">
    <source>
        <dbReference type="ARBA" id="ARBA00022729"/>
    </source>
</evidence>
<keyword evidence="5 10" id="KW-0812">Transmembrane</keyword>
<evidence type="ECO:0000313" key="12">
    <source>
        <dbReference type="EMBL" id="NXY28577.1"/>
    </source>
</evidence>
<accession>A0A7L4IKA3</accession>
<evidence type="ECO:0000256" key="10">
    <source>
        <dbReference type="SAM" id="Phobius"/>
    </source>
</evidence>
<evidence type="ECO:0000256" key="5">
    <source>
        <dbReference type="ARBA" id="ARBA00022692"/>
    </source>
</evidence>
<keyword evidence="3" id="KW-0813">Transport</keyword>
<feature type="non-terminal residue" evidence="12">
    <location>
        <position position="1"/>
    </location>
</feature>
<feature type="non-terminal residue" evidence="12">
    <location>
        <position position="396"/>
    </location>
</feature>
<dbReference type="GO" id="GO:0016324">
    <property type="term" value="C:apical plasma membrane"/>
    <property type="evidence" value="ECO:0007669"/>
    <property type="project" value="TreeGrafter"/>
</dbReference>
<feature type="transmembrane region" description="Helical" evidence="10">
    <location>
        <begin position="368"/>
        <end position="390"/>
    </location>
</feature>